<dbReference type="CDD" id="cd16984">
    <property type="entry name" value="CID_Nrd1_like"/>
    <property type="match status" value="1"/>
</dbReference>
<dbReference type="EMBL" id="KL584776">
    <property type="protein sequence ID" value="KEQ91715.1"/>
    <property type="molecule type" value="Genomic_DNA"/>
</dbReference>
<dbReference type="InterPro" id="IPR006569">
    <property type="entry name" value="CID_dom"/>
</dbReference>
<dbReference type="OrthoDB" id="79367at2759"/>
<feature type="compositionally biased region" description="Gly residues" evidence="6">
    <location>
        <begin position="642"/>
        <end position="665"/>
    </location>
</feature>
<dbReference type="SUPFAM" id="SSF54928">
    <property type="entry name" value="RNA-binding domain, RBD"/>
    <property type="match status" value="1"/>
</dbReference>
<evidence type="ECO:0000256" key="3">
    <source>
        <dbReference type="ARBA" id="ARBA00022884"/>
    </source>
</evidence>
<dbReference type="GO" id="GO:0010629">
    <property type="term" value="P:negative regulation of gene expression"/>
    <property type="evidence" value="ECO:0007669"/>
    <property type="project" value="UniProtKB-ARBA"/>
</dbReference>
<evidence type="ECO:0000256" key="5">
    <source>
        <dbReference type="PROSITE-ProRule" id="PRU00176"/>
    </source>
</evidence>
<dbReference type="Proteomes" id="UP000030641">
    <property type="component" value="Unassembled WGS sequence"/>
</dbReference>
<dbReference type="PROSITE" id="PS50102">
    <property type="entry name" value="RRM"/>
    <property type="match status" value="1"/>
</dbReference>
<dbReference type="Pfam" id="PF00076">
    <property type="entry name" value="RRM_1"/>
    <property type="match status" value="1"/>
</dbReference>
<dbReference type="AlphaFoldDB" id="A0A074Y1Y0"/>
<proteinExistence type="predicted"/>
<keyword evidence="3 5" id="KW-0694">RNA-binding</keyword>
<dbReference type="GO" id="GO:0031124">
    <property type="term" value="P:mRNA 3'-end processing"/>
    <property type="evidence" value="ECO:0007669"/>
    <property type="project" value="UniProtKB-ARBA"/>
</dbReference>
<feature type="region of interest" description="Disordered" evidence="6">
    <location>
        <begin position="244"/>
        <end position="317"/>
    </location>
</feature>
<dbReference type="InParanoid" id="A0A074Y1Y0"/>
<organism evidence="9 10">
    <name type="scientific">Aureobasidium subglaciale (strain EXF-2481)</name>
    <name type="common">Aureobasidium pullulans var. subglaciale</name>
    <dbReference type="NCBI Taxonomy" id="1043005"/>
    <lineage>
        <taxon>Eukaryota</taxon>
        <taxon>Fungi</taxon>
        <taxon>Dikarya</taxon>
        <taxon>Ascomycota</taxon>
        <taxon>Pezizomycotina</taxon>
        <taxon>Dothideomycetes</taxon>
        <taxon>Dothideomycetidae</taxon>
        <taxon>Dothideales</taxon>
        <taxon>Saccotheciaceae</taxon>
        <taxon>Aureobasidium</taxon>
    </lineage>
</organism>
<dbReference type="SMART" id="SM00360">
    <property type="entry name" value="RRM"/>
    <property type="match status" value="1"/>
</dbReference>
<dbReference type="GO" id="GO:0032991">
    <property type="term" value="C:protein-containing complex"/>
    <property type="evidence" value="ECO:0007669"/>
    <property type="project" value="UniProtKB-ARBA"/>
</dbReference>
<dbReference type="PROSITE" id="PS51391">
    <property type="entry name" value="CID"/>
    <property type="match status" value="1"/>
</dbReference>
<evidence type="ECO:0000256" key="1">
    <source>
        <dbReference type="ARBA" id="ARBA00004123"/>
    </source>
</evidence>
<gene>
    <name evidence="9" type="ORF">AUEXF2481DRAFT_8376</name>
</gene>
<dbReference type="Pfam" id="PF04818">
    <property type="entry name" value="CID"/>
    <property type="match status" value="1"/>
</dbReference>
<feature type="compositionally biased region" description="Polar residues" evidence="6">
    <location>
        <begin position="460"/>
        <end position="471"/>
    </location>
</feature>
<evidence type="ECO:0000313" key="10">
    <source>
        <dbReference type="Proteomes" id="UP000030641"/>
    </source>
</evidence>
<keyword evidence="10" id="KW-1185">Reference proteome</keyword>
<dbReference type="FunCoup" id="A0A074Y1Y0">
    <property type="interactions" value="234"/>
</dbReference>
<evidence type="ECO:0000313" key="9">
    <source>
        <dbReference type="EMBL" id="KEQ91715.1"/>
    </source>
</evidence>
<feature type="domain" description="RRM" evidence="7">
    <location>
        <begin position="499"/>
        <end position="553"/>
    </location>
</feature>
<name>A0A074Y1Y0_AURSE</name>
<dbReference type="InterPro" id="IPR000504">
    <property type="entry name" value="RRM_dom"/>
</dbReference>
<dbReference type="InterPro" id="IPR008942">
    <property type="entry name" value="ENTH_VHS"/>
</dbReference>
<feature type="compositionally biased region" description="Low complexity" evidence="6">
    <location>
        <begin position="245"/>
        <end position="258"/>
    </location>
</feature>
<evidence type="ECO:0000256" key="2">
    <source>
        <dbReference type="ARBA" id="ARBA00022553"/>
    </source>
</evidence>
<feature type="domain" description="CID" evidence="8">
    <location>
        <begin position="1"/>
        <end position="154"/>
    </location>
</feature>
<evidence type="ECO:0000259" key="8">
    <source>
        <dbReference type="PROSITE" id="PS51391"/>
    </source>
</evidence>
<sequence length="701" mass="74556">MANIEQLDALLQSLQALKPPGATKGKISAVTTLCVENVQSESAITQKLYRHLKRTPGTHKLGVLYVVDSVTRQWIEKARQLSQDLTGSAAPEGTFAAGVQRVTELLPSLVDDTVQKAPSDHKAKVESLVQIWERGNTFPASTLAEIKKKLAEPVPQYVASITPPGSPPLSMLVSLGLRQAPPPPAAPAVQAPSDASSILAALSRLQPMPAQAVIAPPVPPVLPVQAHPPAPPQDLAAIMAGATRGYQGQAQQAPAAPYGYPPPPPQQAYGQPYPPPTPIAHMPPAYPPQYHTPAPYQQAPPQPPTPSANAGPASFLPPHILNNPQILPNVLQLIQGLSQEGIPQEQWGAVLTALYPPPQQAPPAQDAYPSRSEEHGHYRDRSMDRAGGRNRSRSPGPPRNNNSNNNVNNNNNAGRRASPVYGTYDASVAQSAQDHAASQSDRRGGRGRGRGGRNDYRQRTPPSARTPQSDDTLVPRNINPKWTDMDNSMPPGHIKVLSRTLFVGGANGNEAELRAIFGRYGPVQTCIANEDKRHAFVKMCNRQDAVAAKTAMETTRDPDVLAKARQTKWGVGFGPRECCDYSNGVSVIPIDTLTEADHKWMLTAEFGGTGGRPIESGLVVEEPDIEIGAGVSSKAMSRRVGPDGGSNRGGGGGRRGRGGGGGGGRFNQPESHAPRPEPVTIAPPPPVPGFGFMVPGMPQFR</sequence>
<dbReference type="SMART" id="SM00582">
    <property type="entry name" value="RPR"/>
    <property type="match status" value="1"/>
</dbReference>
<feature type="compositionally biased region" description="Basic and acidic residues" evidence="6">
    <location>
        <begin position="371"/>
        <end position="387"/>
    </location>
</feature>
<dbReference type="GO" id="GO:0005634">
    <property type="term" value="C:nucleus"/>
    <property type="evidence" value="ECO:0007669"/>
    <property type="project" value="UniProtKB-SubCell"/>
</dbReference>
<dbReference type="InterPro" id="IPR012677">
    <property type="entry name" value="Nucleotide-bd_a/b_plait_sf"/>
</dbReference>
<comment type="subcellular location">
    <subcellularLocation>
        <location evidence="1">Nucleus</location>
    </subcellularLocation>
</comment>
<keyword evidence="4" id="KW-0539">Nucleus</keyword>
<dbReference type="GO" id="GO:0006369">
    <property type="term" value="P:termination of RNA polymerase II transcription"/>
    <property type="evidence" value="ECO:0007669"/>
    <property type="project" value="UniProtKB-ARBA"/>
</dbReference>
<dbReference type="RefSeq" id="XP_013340131.1">
    <property type="nucleotide sequence ID" value="XM_013484677.1"/>
</dbReference>
<reference evidence="9 10" key="1">
    <citation type="journal article" date="2014" name="BMC Genomics">
        <title>Genome sequencing of four Aureobasidium pullulans varieties: biotechnological potential, stress tolerance, and description of new species.</title>
        <authorList>
            <person name="Gostin Ar C."/>
            <person name="Ohm R.A."/>
            <person name="Kogej T."/>
            <person name="Sonjak S."/>
            <person name="Turk M."/>
            <person name="Zajc J."/>
            <person name="Zalar P."/>
            <person name="Grube M."/>
            <person name="Sun H."/>
            <person name="Han J."/>
            <person name="Sharma A."/>
            <person name="Chiniquy J."/>
            <person name="Ngan C.Y."/>
            <person name="Lipzen A."/>
            <person name="Barry K."/>
            <person name="Grigoriev I.V."/>
            <person name="Gunde-Cimerman N."/>
        </authorList>
    </citation>
    <scope>NUCLEOTIDE SEQUENCE [LARGE SCALE GENOMIC DNA]</scope>
    <source>
        <strain evidence="9 10">EXF-2481</strain>
    </source>
</reference>
<dbReference type="InterPro" id="IPR048892">
    <property type="entry name" value="Nrd1_Seb1_dom2"/>
</dbReference>
<dbReference type="Gene3D" id="1.25.40.90">
    <property type="match status" value="1"/>
</dbReference>
<dbReference type="Gene3D" id="3.30.70.330">
    <property type="match status" value="1"/>
</dbReference>
<evidence type="ECO:0000256" key="4">
    <source>
        <dbReference type="ARBA" id="ARBA00023242"/>
    </source>
</evidence>
<dbReference type="HOGENOM" id="CLU_016577_0_0_1"/>
<dbReference type="FunFam" id="3.30.70.330:FF:000397">
    <property type="entry name" value="RNA binding protein Nrd1"/>
    <property type="match status" value="1"/>
</dbReference>
<keyword evidence="2" id="KW-0597">Phosphoprotein</keyword>
<dbReference type="GO" id="GO:0031126">
    <property type="term" value="P:sno(s)RNA 3'-end processing"/>
    <property type="evidence" value="ECO:0007669"/>
    <property type="project" value="UniProtKB-ARBA"/>
</dbReference>
<protein>
    <recommendedName>
        <fullName evidence="11">CID domain-containing protein</fullName>
    </recommendedName>
</protein>
<feature type="compositionally biased region" description="Pro residues" evidence="6">
    <location>
        <begin position="259"/>
        <end position="278"/>
    </location>
</feature>
<accession>A0A074Y1Y0</accession>
<evidence type="ECO:0000259" key="7">
    <source>
        <dbReference type="PROSITE" id="PS50102"/>
    </source>
</evidence>
<dbReference type="GO" id="GO:0003723">
    <property type="term" value="F:RNA binding"/>
    <property type="evidence" value="ECO:0007669"/>
    <property type="project" value="UniProtKB-UniRule"/>
</dbReference>
<dbReference type="OMA" id="GIVQTCI"/>
<feature type="compositionally biased region" description="Low complexity" evidence="6">
    <location>
        <begin position="399"/>
        <end position="439"/>
    </location>
</feature>
<dbReference type="Pfam" id="PF21380">
    <property type="entry name" value="Nrd1-Seb1_dom2"/>
    <property type="match status" value="1"/>
</dbReference>
<dbReference type="STRING" id="1043005.A0A074Y1Y0"/>
<feature type="compositionally biased region" description="Low complexity" evidence="6">
    <location>
        <begin position="279"/>
        <end position="297"/>
    </location>
</feature>
<evidence type="ECO:0008006" key="11">
    <source>
        <dbReference type="Google" id="ProtNLM"/>
    </source>
</evidence>
<dbReference type="SUPFAM" id="SSF48464">
    <property type="entry name" value="ENTH/VHS domain"/>
    <property type="match status" value="1"/>
</dbReference>
<feature type="region of interest" description="Disordered" evidence="6">
    <location>
        <begin position="629"/>
        <end position="701"/>
    </location>
</feature>
<feature type="region of interest" description="Disordered" evidence="6">
    <location>
        <begin position="355"/>
        <end position="489"/>
    </location>
</feature>
<feature type="compositionally biased region" description="Low complexity" evidence="6">
    <location>
        <begin position="689"/>
        <end position="701"/>
    </location>
</feature>
<dbReference type="FunFam" id="1.25.40.90:FF:000026">
    <property type="entry name" value="RNA binding protein Nrd1"/>
    <property type="match status" value="1"/>
</dbReference>
<dbReference type="GeneID" id="25371772"/>
<evidence type="ECO:0000256" key="6">
    <source>
        <dbReference type="SAM" id="MobiDB-lite"/>
    </source>
</evidence>
<dbReference type="InterPro" id="IPR035979">
    <property type="entry name" value="RBD_domain_sf"/>
</dbReference>